<dbReference type="OrthoDB" id="5984008at2759"/>
<dbReference type="PANTHER" id="PTHR12350:SF19">
    <property type="entry name" value="SET DOMAIN-CONTAINING PROTEIN"/>
    <property type="match status" value="1"/>
</dbReference>
<gene>
    <name evidence="2" type="ORF">AWRI4233_LOCUS5547</name>
</gene>
<dbReference type="EMBL" id="CAIJEO010000007">
    <property type="protein sequence ID" value="CAD0096273.1"/>
    <property type="molecule type" value="Genomic_DNA"/>
</dbReference>
<accession>A0A9N8JXW2</accession>
<dbReference type="Gene3D" id="2.170.270.10">
    <property type="entry name" value="SET domain"/>
    <property type="match status" value="1"/>
</dbReference>
<dbReference type="AlphaFoldDB" id="A0A9N8JXW2"/>
<dbReference type="PANTHER" id="PTHR12350">
    <property type="entry name" value="HISTONE-LYSINE N-METHYLTRANSFERASE-RELATED"/>
    <property type="match status" value="1"/>
</dbReference>
<feature type="region of interest" description="Disordered" evidence="1">
    <location>
        <begin position="1"/>
        <end position="20"/>
    </location>
</feature>
<proteinExistence type="predicted"/>
<protein>
    <recommendedName>
        <fullName evidence="4">Post-SET domain-containing protein</fullName>
    </recommendedName>
</protein>
<keyword evidence="3" id="KW-1185">Reference proteome</keyword>
<reference evidence="2" key="1">
    <citation type="submission" date="2020-06" db="EMBL/GenBank/DDBJ databases">
        <authorList>
            <person name="Onetto C."/>
        </authorList>
    </citation>
    <scope>NUCLEOTIDE SEQUENCE</scope>
</reference>
<dbReference type="InterPro" id="IPR053201">
    <property type="entry name" value="Flavunoidine_N-MTase"/>
</dbReference>
<sequence length="184" mass="20722">MASSTTTKPTKSDHKTPAFPTTANNLQDLLQYTSHASGHGLISLVSLPAGSLFAPISSYTPCIHPQWHTLQTSASSHISLDSAFTYLNHSCFPTLEIDTKAMEVRVARDRELRKGDLLSFFYPSTEWSMDRGFECLCGEKECVGLVKGAKEMERKELERWFVNGYIWDLKEEQEKQDTSMGKTH</sequence>
<evidence type="ECO:0000313" key="3">
    <source>
        <dbReference type="Proteomes" id="UP000714618"/>
    </source>
</evidence>
<evidence type="ECO:0008006" key="4">
    <source>
        <dbReference type="Google" id="ProtNLM"/>
    </source>
</evidence>
<name>A0A9N8JXW2_9PEZI</name>
<comment type="caution">
    <text evidence="2">The sequence shown here is derived from an EMBL/GenBank/DDBJ whole genome shotgun (WGS) entry which is preliminary data.</text>
</comment>
<evidence type="ECO:0000313" key="2">
    <source>
        <dbReference type="EMBL" id="CAD0096273.1"/>
    </source>
</evidence>
<dbReference type="Proteomes" id="UP000714618">
    <property type="component" value="Unassembled WGS sequence"/>
</dbReference>
<dbReference type="SUPFAM" id="SSF82199">
    <property type="entry name" value="SET domain"/>
    <property type="match status" value="1"/>
</dbReference>
<dbReference type="InterPro" id="IPR046341">
    <property type="entry name" value="SET_dom_sf"/>
</dbReference>
<organism evidence="2 3">
    <name type="scientific">Aureobasidium mustum</name>
    <dbReference type="NCBI Taxonomy" id="2773714"/>
    <lineage>
        <taxon>Eukaryota</taxon>
        <taxon>Fungi</taxon>
        <taxon>Dikarya</taxon>
        <taxon>Ascomycota</taxon>
        <taxon>Pezizomycotina</taxon>
        <taxon>Dothideomycetes</taxon>
        <taxon>Dothideomycetidae</taxon>
        <taxon>Dothideales</taxon>
        <taxon>Saccotheciaceae</taxon>
        <taxon>Aureobasidium</taxon>
    </lineage>
</organism>
<evidence type="ECO:0000256" key="1">
    <source>
        <dbReference type="SAM" id="MobiDB-lite"/>
    </source>
</evidence>